<dbReference type="InterPro" id="IPR000008">
    <property type="entry name" value="C2_dom"/>
</dbReference>
<protein>
    <submittedName>
        <fullName evidence="2 3">E3 ubiquitin ligase</fullName>
    </submittedName>
</protein>
<reference evidence="3" key="2">
    <citation type="submission" date="2021-02" db="UniProtKB">
        <authorList>
            <consortium name="EnsemblMetazoa"/>
        </authorList>
    </citation>
    <scope>IDENTIFICATION</scope>
    <source>
        <strain evidence="3">JHB</strain>
    </source>
</reference>
<dbReference type="Gene3D" id="2.60.40.150">
    <property type="entry name" value="C2 domain"/>
    <property type="match status" value="1"/>
</dbReference>
<dbReference type="EMBL" id="DS231894">
    <property type="protein sequence ID" value="EDS44243.1"/>
    <property type="molecule type" value="Genomic_DNA"/>
</dbReference>
<proteinExistence type="predicted"/>
<dbReference type="SMART" id="SM00239">
    <property type="entry name" value="C2"/>
    <property type="match status" value="1"/>
</dbReference>
<dbReference type="InterPro" id="IPR035892">
    <property type="entry name" value="C2_domain_sf"/>
</dbReference>
<dbReference type="PROSITE" id="PS50004">
    <property type="entry name" value="C2"/>
    <property type="match status" value="1"/>
</dbReference>
<feature type="domain" description="C2" evidence="1">
    <location>
        <begin position="16"/>
        <end position="131"/>
    </location>
</feature>
<dbReference type="OrthoDB" id="423283at2759"/>
<dbReference type="VEuPathDB" id="VectorBase:CPIJ005008"/>
<name>B0WD65_CULQU</name>
<dbReference type="eggNOG" id="KOG0940">
    <property type="taxonomic scope" value="Eukaryota"/>
</dbReference>
<dbReference type="Pfam" id="PF00168">
    <property type="entry name" value="C2"/>
    <property type="match status" value="1"/>
</dbReference>
<dbReference type="EnsemblMetazoa" id="CPIJ005008-RA">
    <property type="protein sequence ID" value="CPIJ005008-PA"/>
    <property type="gene ID" value="CPIJ005008"/>
</dbReference>
<gene>
    <name evidence="3" type="primary">6036621</name>
    <name evidence="2" type="ORF">CpipJ_CPIJ005008</name>
</gene>
<sequence length="131" mass="14495">MATQCTIVHWSWPAQRLTSMIGTFESCNLVMIGSYSSSVVHGAILEGPGLPDPFAKIRVDGTAQEYKTDICKASLEPKWNTHYDLYLGKNDSVTISIWNQRKVQKRQGSGFLGCVRIPANTIQSLKDTGCE</sequence>
<evidence type="ECO:0000313" key="3">
    <source>
        <dbReference type="EnsemblMetazoa" id="CPIJ005008-PA"/>
    </source>
</evidence>
<dbReference type="HOGENOM" id="CLU_1929638_0_0_1"/>
<dbReference type="VEuPathDB" id="VectorBase:CQUJHB007281"/>
<dbReference type="AlphaFoldDB" id="B0WD65"/>
<keyword evidence="2" id="KW-0436">Ligase</keyword>
<dbReference type="Proteomes" id="UP000002320">
    <property type="component" value="Unassembled WGS sequence"/>
</dbReference>
<evidence type="ECO:0000313" key="4">
    <source>
        <dbReference type="Proteomes" id="UP000002320"/>
    </source>
</evidence>
<reference evidence="2" key="1">
    <citation type="submission" date="2007-03" db="EMBL/GenBank/DDBJ databases">
        <title>Annotation of Culex pipiens quinquefasciatus.</title>
        <authorList>
            <consortium name="The Broad Institute Genome Sequencing Platform"/>
            <person name="Atkinson P.W."/>
            <person name="Hemingway J."/>
            <person name="Christensen B.M."/>
            <person name="Higgs S."/>
            <person name="Kodira C."/>
            <person name="Hannick L."/>
            <person name="Megy K."/>
            <person name="O'Leary S."/>
            <person name="Pearson M."/>
            <person name="Haas B.J."/>
            <person name="Mauceli E."/>
            <person name="Wortman J.R."/>
            <person name="Lee N.H."/>
            <person name="Guigo R."/>
            <person name="Stanke M."/>
            <person name="Alvarado L."/>
            <person name="Amedeo P."/>
            <person name="Antoine C.H."/>
            <person name="Arensburger P."/>
            <person name="Bidwell S.L."/>
            <person name="Crawford M."/>
            <person name="Camaro F."/>
            <person name="Devon K."/>
            <person name="Engels R."/>
            <person name="Hammond M."/>
            <person name="Howarth C."/>
            <person name="Koehrsen M."/>
            <person name="Lawson D."/>
            <person name="Montgomery P."/>
            <person name="Nene V."/>
            <person name="Nusbaum C."/>
            <person name="Puiu D."/>
            <person name="Romero-Severson J."/>
            <person name="Severson D.W."/>
            <person name="Shumway M."/>
            <person name="Sisk P."/>
            <person name="Stolte C."/>
            <person name="Zeng Q."/>
            <person name="Eisenstadt E."/>
            <person name="Fraser-Liggett C."/>
            <person name="Strausberg R."/>
            <person name="Galagan J."/>
            <person name="Birren B."/>
            <person name="Collins F.H."/>
        </authorList>
    </citation>
    <scope>NUCLEOTIDE SEQUENCE [LARGE SCALE GENOMIC DNA]</scope>
    <source>
        <strain evidence="2">JHB</strain>
    </source>
</reference>
<dbReference type="STRING" id="7176.B0WD65"/>
<dbReference type="SUPFAM" id="SSF49562">
    <property type="entry name" value="C2 domain (Calcium/lipid-binding domain, CaLB)"/>
    <property type="match status" value="1"/>
</dbReference>
<accession>B0WD65</accession>
<keyword evidence="4" id="KW-1185">Reference proteome</keyword>
<evidence type="ECO:0000259" key="1">
    <source>
        <dbReference type="PROSITE" id="PS50004"/>
    </source>
</evidence>
<dbReference type="GO" id="GO:0016874">
    <property type="term" value="F:ligase activity"/>
    <property type="evidence" value="ECO:0007669"/>
    <property type="project" value="UniProtKB-KW"/>
</dbReference>
<organism>
    <name type="scientific">Culex quinquefasciatus</name>
    <name type="common">Southern house mosquito</name>
    <name type="synonym">Culex pungens</name>
    <dbReference type="NCBI Taxonomy" id="7176"/>
    <lineage>
        <taxon>Eukaryota</taxon>
        <taxon>Metazoa</taxon>
        <taxon>Ecdysozoa</taxon>
        <taxon>Arthropoda</taxon>
        <taxon>Hexapoda</taxon>
        <taxon>Insecta</taxon>
        <taxon>Pterygota</taxon>
        <taxon>Neoptera</taxon>
        <taxon>Endopterygota</taxon>
        <taxon>Diptera</taxon>
        <taxon>Nematocera</taxon>
        <taxon>Culicoidea</taxon>
        <taxon>Culicidae</taxon>
        <taxon>Culicinae</taxon>
        <taxon>Culicini</taxon>
        <taxon>Culex</taxon>
        <taxon>Culex</taxon>
    </lineage>
</organism>
<dbReference type="KEGG" id="cqu:CpipJ_CPIJ005008"/>
<evidence type="ECO:0000313" key="2">
    <source>
        <dbReference type="EMBL" id="EDS44243.1"/>
    </source>
</evidence>
<dbReference type="InParanoid" id="B0WD65"/>